<dbReference type="PANTHER" id="PTHR47909:SF2">
    <property type="entry name" value="GPI INOSITOL-DEACYLASE"/>
    <property type="match status" value="1"/>
</dbReference>
<dbReference type="STRING" id="448386.A0A2V3IFR2"/>
<name>A0A2V3IFR2_9FLOR</name>
<gene>
    <name evidence="2" type="ORF">BWQ96_09371</name>
</gene>
<protein>
    <recommendedName>
        <fullName evidence="4">GPI inositol-deacylase</fullName>
    </recommendedName>
</protein>
<accession>A0A2V3IFR2</accession>
<evidence type="ECO:0008006" key="4">
    <source>
        <dbReference type="Google" id="ProtNLM"/>
    </source>
</evidence>
<organism evidence="2 3">
    <name type="scientific">Gracilariopsis chorda</name>
    <dbReference type="NCBI Taxonomy" id="448386"/>
    <lineage>
        <taxon>Eukaryota</taxon>
        <taxon>Rhodophyta</taxon>
        <taxon>Florideophyceae</taxon>
        <taxon>Rhodymeniophycidae</taxon>
        <taxon>Gracilariales</taxon>
        <taxon>Gracilariaceae</taxon>
        <taxon>Gracilariopsis</taxon>
    </lineage>
</organism>
<dbReference type="PANTHER" id="PTHR47909">
    <property type="entry name" value="ALPHA/BETA-HYDROLASES SUPERFAMILY PROTEIN"/>
    <property type="match status" value="1"/>
</dbReference>
<feature type="region of interest" description="Disordered" evidence="1">
    <location>
        <begin position="24"/>
        <end position="56"/>
    </location>
</feature>
<sequence length="300" mass="32684">MHGGMAFTTSFAVQLRVTPHFHTSSLSRKRYQPRTRVSERMTATAPLRTDSEPEETKASYAPVLILPGLGNASADYEELCQKLIDRGHKAVSTVPIRRWQWGQNAKGFLKKNYWNATLTPELVLDWYFKRVDRAVSELLEQNDGGAINVIGHSAGGWLGRAYIAERAPEGLQVSTLLTLGTPNRGPPEGTIDQTRGLLRYVEERCDVSQLVSDLVCVAGTGTVGKGFGKGGSVSELIAYYSYAAVCGKGDVDGDGVTPVDAACAENGTLVLCDDCDHSMLTSKKWYGSDSTLAKWATYLR</sequence>
<dbReference type="InterPro" id="IPR029058">
    <property type="entry name" value="AB_hydrolase_fold"/>
</dbReference>
<dbReference type="Proteomes" id="UP000247409">
    <property type="component" value="Unassembled WGS sequence"/>
</dbReference>
<evidence type="ECO:0000313" key="2">
    <source>
        <dbReference type="EMBL" id="PXF40925.1"/>
    </source>
</evidence>
<dbReference type="SUPFAM" id="SSF53474">
    <property type="entry name" value="alpha/beta-Hydrolases"/>
    <property type="match status" value="1"/>
</dbReference>
<proteinExistence type="predicted"/>
<dbReference type="Gene3D" id="3.40.50.1820">
    <property type="entry name" value="alpha/beta hydrolase"/>
    <property type="match status" value="1"/>
</dbReference>
<evidence type="ECO:0000256" key="1">
    <source>
        <dbReference type="SAM" id="MobiDB-lite"/>
    </source>
</evidence>
<comment type="caution">
    <text evidence="2">The sequence shown here is derived from an EMBL/GenBank/DDBJ whole genome shotgun (WGS) entry which is preliminary data.</text>
</comment>
<evidence type="ECO:0000313" key="3">
    <source>
        <dbReference type="Proteomes" id="UP000247409"/>
    </source>
</evidence>
<dbReference type="Pfam" id="PF02089">
    <property type="entry name" value="Palm_thioest"/>
    <property type="match status" value="1"/>
</dbReference>
<dbReference type="EMBL" id="NBIV01000251">
    <property type="protein sequence ID" value="PXF40925.1"/>
    <property type="molecule type" value="Genomic_DNA"/>
</dbReference>
<reference evidence="2 3" key="1">
    <citation type="journal article" date="2018" name="Mol. Biol. Evol.">
        <title>Analysis of the draft genome of the red seaweed Gracilariopsis chorda provides insights into genome size evolution in Rhodophyta.</title>
        <authorList>
            <person name="Lee J."/>
            <person name="Yang E.C."/>
            <person name="Graf L."/>
            <person name="Yang J.H."/>
            <person name="Qiu H."/>
            <person name="Zel Zion U."/>
            <person name="Chan C.X."/>
            <person name="Stephens T.G."/>
            <person name="Weber A.P.M."/>
            <person name="Boo G.H."/>
            <person name="Boo S.M."/>
            <person name="Kim K.M."/>
            <person name="Shin Y."/>
            <person name="Jung M."/>
            <person name="Lee S.J."/>
            <person name="Yim H.S."/>
            <person name="Lee J.H."/>
            <person name="Bhattacharya D."/>
            <person name="Yoon H.S."/>
        </authorList>
    </citation>
    <scope>NUCLEOTIDE SEQUENCE [LARGE SCALE GENOMIC DNA]</scope>
    <source>
        <strain evidence="2 3">SKKU-2015</strain>
        <tissue evidence="2">Whole body</tissue>
    </source>
</reference>
<keyword evidence="3" id="KW-1185">Reference proteome</keyword>
<dbReference type="AlphaFoldDB" id="A0A2V3IFR2"/>
<dbReference type="OrthoDB" id="348976at2759"/>